<accession>A0A3G3FXB5</accession>
<keyword evidence="9" id="KW-0249">Electron transport</keyword>
<name>A0A3G3FXB5_9CUCU</name>
<keyword evidence="10 16" id="KW-1133">Transmembrane helix</keyword>
<evidence type="ECO:0000256" key="8">
    <source>
        <dbReference type="ARBA" id="ARBA00022967"/>
    </source>
</evidence>
<keyword evidence="12 17" id="KW-0496">Mitochondrion</keyword>
<dbReference type="PANTHER" id="PTHR11435">
    <property type="entry name" value="NADH UBIQUINONE OXIDOREDUCTASE SUBUNIT ND6"/>
    <property type="match status" value="1"/>
</dbReference>
<evidence type="ECO:0000256" key="5">
    <source>
        <dbReference type="ARBA" id="ARBA00022448"/>
    </source>
</evidence>
<gene>
    <name evidence="17" type="primary">nad6</name>
</gene>
<evidence type="ECO:0000256" key="10">
    <source>
        <dbReference type="ARBA" id="ARBA00022989"/>
    </source>
</evidence>
<keyword evidence="6" id="KW-0679">Respiratory chain</keyword>
<evidence type="ECO:0000313" key="17">
    <source>
        <dbReference type="EMBL" id="AYQ19091.1"/>
    </source>
</evidence>
<feature type="transmembrane region" description="Helical" evidence="16">
    <location>
        <begin position="129"/>
        <end position="152"/>
    </location>
</feature>
<comment type="subcellular location">
    <subcellularLocation>
        <location evidence="1">Mitochondrion membrane</location>
        <topology evidence="1">Multi-pass membrane protein</topology>
    </subcellularLocation>
</comment>
<dbReference type="EC" id="7.1.1.2" evidence="3"/>
<evidence type="ECO:0000256" key="15">
    <source>
        <dbReference type="ARBA" id="ARBA00049551"/>
    </source>
</evidence>
<evidence type="ECO:0000256" key="2">
    <source>
        <dbReference type="ARBA" id="ARBA00005698"/>
    </source>
</evidence>
<evidence type="ECO:0000256" key="16">
    <source>
        <dbReference type="SAM" id="Phobius"/>
    </source>
</evidence>
<dbReference type="PANTHER" id="PTHR11435:SF1">
    <property type="entry name" value="NADH-UBIQUINONE OXIDOREDUCTASE CHAIN 6"/>
    <property type="match status" value="1"/>
</dbReference>
<dbReference type="AlphaFoldDB" id="A0A3G3FXB5"/>
<evidence type="ECO:0000256" key="3">
    <source>
        <dbReference type="ARBA" id="ARBA00012944"/>
    </source>
</evidence>
<reference evidence="17" key="1">
    <citation type="journal article" date="2015" name="Mol. Biol. Evol.">
        <title>Soup to Tree: The Phylogeny of Beetles Inferred by Mitochondrial Metagenomics of a Bornean Rainforest Sample.</title>
        <authorList>
            <person name="Crampton-Platt A."/>
            <person name="Timmermans M.J."/>
            <person name="Gimmel M.L."/>
            <person name="Kutty S.N."/>
            <person name="Cockerill T.D."/>
            <person name="Vun Khen C."/>
            <person name="Vogler A.P."/>
        </authorList>
    </citation>
    <scope>NUCLEOTIDE SEQUENCE</scope>
</reference>
<evidence type="ECO:0000256" key="9">
    <source>
        <dbReference type="ARBA" id="ARBA00022982"/>
    </source>
</evidence>
<dbReference type="GO" id="GO:0031966">
    <property type="term" value="C:mitochondrial membrane"/>
    <property type="evidence" value="ECO:0007669"/>
    <property type="project" value="UniProtKB-SubCell"/>
</dbReference>
<evidence type="ECO:0000256" key="7">
    <source>
        <dbReference type="ARBA" id="ARBA00022692"/>
    </source>
</evidence>
<sequence length="163" mass="19049">MSMLILTNLMLTITFMFMMHPLSMGLILLCQTITISMITGMMNQNFWFSYILFLIMVGGMLILFMYMTSIASNEKFKMNLTIIMLLIPTTTLIIFMPEKSKNQIINNEMMEQMNPIEFMMTINKFMNKSMSMVLLFMMIYLLLALIATVKITEFKKGSMRQMN</sequence>
<comment type="catalytic activity">
    <reaction evidence="15">
        <text>a ubiquinone + NADH + 5 H(+)(in) = a ubiquinol + NAD(+) + 4 H(+)(out)</text>
        <dbReference type="Rhea" id="RHEA:29091"/>
        <dbReference type="Rhea" id="RHEA-COMP:9565"/>
        <dbReference type="Rhea" id="RHEA-COMP:9566"/>
        <dbReference type="ChEBI" id="CHEBI:15378"/>
        <dbReference type="ChEBI" id="CHEBI:16389"/>
        <dbReference type="ChEBI" id="CHEBI:17976"/>
        <dbReference type="ChEBI" id="CHEBI:57540"/>
        <dbReference type="ChEBI" id="CHEBI:57945"/>
        <dbReference type="EC" id="7.1.1.2"/>
    </reaction>
</comment>
<organism evidence="17">
    <name type="scientific">Amarygmini sp. ACP-2013</name>
    <dbReference type="NCBI Taxonomy" id="1434602"/>
    <lineage>
        <taxon>Eukaryota</taxon>
        <taxon>Metazoa</taxon>
        <taxon>Ecdysozoa</taxon>
        <taxon>Arthropoda</taxon>
        <taxon>Hexapoda</taxon>
        <taxon>Insecta</taxon>
        <taxon>Pterygota</taxon>
        <taxon>Neoptera</taxon>
        <taxon>Endopterygota</taxon>
        <taxon>Coleoptera</taxon>
        <taxon>Polyphaga</taxon>
        <taxon>Cucujiformia</taxon>
        <taxon>Tenebrionidae</taxon>
    </lineage>
</organism>
<evidence type="ECO:0000256" key="13">
    <source>
        <dbReference type="ARBA" id="ARBA00023136"/>
    </source>
</evidence>
<evidence type="ECO:0000256" key="12">
    <source>
        <dbReference type="ARBA" id="ARBA00023128"/>
    </source>
</evidence>
<keyword evidence="11" id="KW-0520">NAD</keyword>
<evidence type="ECO:0000256" key="6">
    <source>
        <dbReference type="ARBA" id="ARBA00022660"/>
    </source>
</evidence>
<feature type="transmembrane region" description="Helical" evidence="16">
    <location>
        <begin position="46"/>
        <end position="66"/>
    </location>
</feature>
<feature type="transmembrane region" description="Helical" evidence="16">
    <location>
        <begin position="78"/>
        <end position="96"/>
    </location>
</feature>
<dbReference type="InterPro" id="IPR050269">
    <property type="entry name" value="ComplexI_Subunit6"/>
</dbReference>
<keyword evidence="7 16" id="KW-0812">Transmembrane</keyword>
<keyword evidence="13 16" id="KW-0472">Membrane</keyword>
<keyword evidence="8" id="KW-1278">Translocase</keyword>
<evidence type="ECO:0000256" key="14">
    <source>
        <dbReference type="ARBA" id="ARBA00031019"/>
    </source>
</evidence>
<dbReference type="GO" id="GO:0008137">
    <property type="term" value="F:NADH dehydrogenase (ubiquinone) activity"/>
    <property type="evidence" value="ECO:0007669"/>
    <property type="project" value="UniProtKB-EC"/>
</dbReference>
<geneLocation type="mitochondrion" evidence="17"/>
<evidence type="ECO:0000256" key="1">
    <source>
        <dbReference type="ARBA" id="ARBA00004225"/>
    </source>
</evidence>
<evidence type="ECO:0000256" key="11">
    <source>
        <dbReference type="ARBA" id="ARBA00023027"/>
    </source>
</evidence>
<protein>
    <recommendedName>
        <fullName evidence="4">NADH-ubiquinone oxidoreductase chain 6</fullName>
        <ecNumber evidence="3">7.1.1.2</ecNumber>
    </recommendedName>
    <alternativeName>
        <fullName evidence="14">NADH dehydrogenase subunit 6</fullName>
    </alternativeName>
</protein>
<proteinExistence type="inferred from homology"/>
<evidence type="ECO:0000256" key="4">
    <source>
        <dbReference type="ARBA" id="ARBA00021095"/>
    </source>
</evidence>
<reference evidence="17" key="2">
    <citation type="submission" date="2018-09" db="EMBL/GenBank/DDBJ databases">
        <authorList>
            <person name="James G."/>
        </authorList>
    </citation>
    <scope>NUCLEOTIDE SEQUENCE</scope>
</reference>
<dbReference type="EMBL" id="MH836612">
    <property type="protein sequence ID" value="AYQ19091.1"/>
    <property type="molecule type" value="Genomic_DNA"/>
</dbReference>
<keyword evidence="5" id="KW-0813">Transport</keyword>
<comment type="similarity">
    <text evidence="2">Belongs to the complex I subunit 6 family.</text>
</comment>